<gene>
    <name evidence="2" type="ORF">EY643_12085</name>
</gene>
<proteinExistence type="predicted"/>
<organism evidence="2 3">
    <name type="scientific">Halioglobus maricola</name>
    <dbReference type="NCBI Taxonomy" id="2601894"/>
    <lineage>
        <taxon>Bacteria</taxon>
        <taxon>Pseudomonadati</taxon>
        <taxon>Pseudomonadota</taxon>
        <taxon>Gammaproteobacteria</taxon>
        <taxon>Cellvibrionales</taxon>
        <taxon>Halieaceae</taxon>
        <taxon>Halioglobus</taxon>
    </lineage>
</organism>
<evidence type="ECO:0000256" key="1">
    <source>
        <dbReference type="SAM" id="Phobius"/>
    </source>
</evidence>
<name>A0A5P9NKG7_9GAMM</name>
<dbReference type="EMBL" id="CP036422">
    <property type="protein sequence ID" value="QFU76340.1"/>
    <property type="molecule type" value="Genomic_DNA"/>
</dbReference>
<evidence type="ECO:0000313" key="3">
    <source>
        <dbReference type="Proteomes" id="UP000326287"/>
    </source>
</evidence>
<dbReference type="RefSeq" id="WP_153239484.1">
    <property type="nucleotide sequence ID" value="NZ_CP036422.1"/>
</dbReference>
<dbReference type="Proteomes" id="UP000326287">
    <property type="component" value="Chromosome"/>
</dbReference>
<keyword evidence="3" id="KW-1185">Reference proteome</keyword>
<feature type="transmembrane region" description="Helical" evidence="1">
    <location>
        <begin position="62"/>
        <end position="82"/>
    </location>
</feature>
<keyword evidence="1" id="KW-0812">Transmembrane</keyword>
<sequence length="254" mass="27151">MASVHESTEMYPVHRVPATRPFVWLMEGWDSLIHSWQASLAHGGIIALLGSLILAYDQHPLYIAAAICAFLVVGPVVTAGICELSRCRDHGEPCDFGGSLAPLSRNRASLIVFAEALVFVAVGGFSLAALFLYSGTGAIAPSIEATVWGDVVSQLTPLQVTTYTATFAVLATGVFLLSVVSVPMIIDRHVDAGVAMRMSLKVATRDFPAMIIWAGLIIALVAFGFGTRLVGMIFVVPLLGHATWFAYREMVSEA</sequence>
<dbReference type="KEGG" id="halc:EY643_12085"/>
<feature type="transmembrane region" description="Helical" evidence="1">
    <location>
        <begin position="229"/>
        <end position="247"/>
    </location>
</feature>
<feature type="transmembrane region" description="Helical" evidence="1">
    <location>
        <begin position="36"/>
        <end position="56"/>
    </location>
</feature>
<dbReference type="Pfam" id="PF09955">
    <property type="entry name" value="DUF2189"/>
    <property type="match status" value="1"/>
</dbReference>
<dbReference type="OrthoDB" id="5621705at2"/>
<feature type="transmembrane region" description="Helical" evidence="1">
    <location>
        <begin position="163"/>
        <end position="186"/>
    </location>
</feature>
<feature type="transmembrane region" description="Helical" evidence="1">
    <location>
        <begin position="110"/>
        <end position="133"/>
    </location>
</feature>
<protein>
    <submittedName>
        <fullName evidence="2">DUF2189 domain-containing protein</fullName>
    </submittedName>
</protein>
<keyword evidence="1" id="KW-1133">Transmembrane helix</keyword>
<reference evidence="2 3" key="1">
    <citation type="submission" date="2019-02" db="EMBL/GenBank/DDBJ databases">
        <authorList>
            <person name="Li S.-H."/>
        </authorList>
    </citation>
    <scope>NUCLEOTIDE SEQUENCE [LARGE SCALE GENOMIC DNA]</scope>
    <source>
        <strain evidence="2 3">IMCC14385</strain>
    </source>
</reference>
<keyword evidence="1" id="KW-0472">Membrane</keyword>
<evidence type="ECO:0000313" key="2">
    <source>
        <dbReference type="EMBL" id="QFU76340.1"/>
    </source>
</evidence>
<accession>A0A5P9NKG7</accession>
<feature type="transmembrane region" description="Helical" evidence="1">
    <location>
        <begin position="207"/>
        <end position="223"/>
    </location>
</feature>
<dbReference type="InterPro" id="IPR018692">
    <property type="entry name" value="DUF2189"/>
</dbReference>
<dbReference type="AlphaFoldDB" id="A0A5P9NKG7"/>